<dbReference type="GO" id="GO:0006099">
    <property type="term" value="P:tricarboxylic acid cycle"/>
    <property type="evidence" value="ECO:0007669"/>
    <property type="project" value="UniProtKB-UniPathway"/>
</dbReference>
<dbReference type="RefSeq" id="WP_048859877.1">
    <property type="nucleotide sequence ID" value="NZ_BANB01000051.1"/>
</dbReference>
<evidence type="ECO:0000256" key="2">
    <source>
        <dbReference type="ARBA" id="ARBA00004050"/>
    </source>
</evidence>
<dbReference type="GO" id="GO:0046872">
    <property type="term" value="F:metal ion binding"/>
    <property type="evidence" value="ECO:0007669"/>
    <property type="project" value="UniProtKB-KW"/>
</dbReference>
<comment type="cofactor">
    <cofactor evidence="1">
        <name>heme</name>
        <dbReference type="ChEBI" id="CHEBI:30413"/>
    </cofactor>
</comment>
<dbReference type="Pfam" id="PF01127">
    <property type="entry name" value="Sdh_cyt"/>
    <property type="match status" value="1"/>
</dbReference>
<keyword evidence="11" id="KW-0479">Metal-binding</keyword>
<name>A0A0D6P4G3_9PROT</name>
<dbReference type="Proteomes" id="UP000032680">
    <property type="component" value="Unassembled WGS sequence"/>
</dbReference>
<evidence type="ECO:0000256" key="6">
    <source>
        <dbReference type="ARBA" id="ARBA00019425"/>
    </source>
</evidence>
<evidence type="ECO:0000256" key="9">
    <source>
        <dbReference type="ARBA" id="ARBA00022617"/>
    </source>
</evidence>
<dbReference type="SUPFAM" id="SSF81343">
    <property type="entry name" value="Fumarate reductase respiratory complex transmembrane subunits"/>
    <property type="match status" value="1"/>
</dbReference>
<keyword evidence="9" id="KW-0349">Heme</keyword>
<dbReference type="InterPro" id="IPR014312">
    <property type="entry name" value="Succ_DH_anchor"/>
</dbReference>
<evidence type="ECO:0000256" key="3">
    <source>
        <dbReference type="ARBA" id="ARBA00004141"/>
    </source>
</evidence>
<dbReference type="AlphaFoldDB" id="A0A0D6P4G3"/>
<evidence type="ECO:0000256" key="15">
    <source>
        <dbReference type="ARBA" id="ARBA00023136"/>
    </source>
</evidence>
<dbReference type="Gene3D" id="1.20.1300.10">
    <property type="entry name" value="Fumarate reductase/succinate dehydrogenase, transmembrane subunit"/>
    <property type="match status" value="1"/>
</dbReference>
<evidence type="ECO:0000313" key="18">
    <source>
        <dbReference type="Proteomes" id="UP000032680"/>
    </source>
</evidence>
<dbReference type="OrthoDB" id="9809280at2"/>
<dbReference type="InterPro" id="IPR034804">
    <property type="entry name" value="SQR/QFR_C/D"/>
</dbReference>
<gene>
    <name evidence="17" type="ORF">Asru_0051_10</name>
</gene>
<evidence type="ECO:0000256" key="1">
    <source>
        <dbReference type="ARBA" id="ARBA00001971"/>
    </source>
</evidence>
<proteinExistence type="predicted"/>
<evidence type="ECO:0000256" key="11">
    <source>
        <dbReference type="ARBA" id="ARBA00022723"/>
    </source>
</evidence>
<comment type="pathway">
    <text evidence="4">Carbohydrate metabolism; tricarboxylic acid cycle.</text>
</comment>
<protein>
    <recommendedName>
        <fullName evidence="6">Succinate dehydrogenase hydrophobic membrane anchor subunit</fullName>
    </recommendedName>
</protein>
<evidence type="ECO:0000256" key="12">
    <source>
        <dbReference type="ARBA" id="ARBA00022982"/>
    </source>
</evidence>
<evidence type="ECO:0000256" key="5">
    <source>
        <dbReference type="ARBA" id="ARBA00011558"/>
    </source>
</evidence>
<evidence type="ECO:0000313" key="17">
    <source>
        <dbReference type="EMBL" id="GAN76098.1"/>
    </source>
</evidence>
<keyword evidence="10 16" id="KW-0812">Transmembrane</keyword>
<dbReference type="EMBL" id="BANB01000051">
    <property type="protein sequence ID" value="GAN76098.1"/>
    <property type="molecule type" value="Genomic_DNA"/>
</dbReference>
<organism evidence="17 18">
    <name type="scientific">Acidisphaera rubrifaciens HS-AP3</name>
    <dbReference type="NCBI Taxonomy" id="1231350"/>
    <lineage>
        <taxon>Bacteria</taxon>
        <taxon>Pseudomonadati</taxon>
        <taxon>Pseudomonadota</taxon>
        <taxon>Alphaproteobacteria</taxon>
        <taxon>Acetobacterales</taxon>
        <taxon>Acetobacteraceae</taxon>
        <taxon>Acidisphaera</taxon>
    </lineage>
</organism>
<keyword evidence="12" id="KW-0249">Electron transport</keyword>
<comment type="function">
    <text evidence="2">Membrane-anchoring subunit of succinate dehydrogenase (SDH).</text>
</comment>
<evidence type="ECO:0000256" key="4">
    <source>
        <dbReference type="ARBA" id="ARBA00005163"/>
    </source>
</evidence>
<keyword evidence="13 16" id="KW-1133">Transmembrane helix</keyword>
<keyword evidence="18" id="KW-1185">Reference proteome</keyword>
<evidence type="ECO:0000256" key="8">
    <source>
        <dbReference type="ARBA" id="ARBA00022532"/>
    </source>
</evidence>
<sequence length="138" mass="14851">MSEKTHTPHVAVLRSPLGRVRGLGSARSGVAHWWAERVTSAALVPLTLWFILALLGHLGAPHAAIVAWMQSPVTMVLMLALVLTTFHHMHLGLQVVIEDYIHAEPVRLASLLVMRAVTALLALASVVSILKLGLSGHV</sequence>
<comment type="caution">
    <text evidence="17">The sequence shown here is derived from an EMBL/GenBank/DDBJ whole genome shotgun (WGS) entry which is preliminary data.</text>
</comment>
<keyword evidence="14" id="KW-0408">Iron</keyword>
<feature type="transmembrane region" description="Helical" evidence="16">
    <location>
        <begin position="76"/>
        <end position="97"/>
    </location>
</feature>
<feature type="transmembrane region" description="Helical" evidence="16">
    <location>
        <begin position="109"/>
        <end position="130"/>
    </location>
</feature>
<evidence type="ECO:0000256" key="10">
    <source>
        <dbReference type="ARBA" id="ARBA00022692"/>
    </source>
</evidence>
<keyword evidence="15 16" id="KW-0472">Membrane</keyword>
<evidence type="ECO:0000256" key="16">
    <source>
        <dbReference type="SAM" id="Phobius"/>
    </source>
</evidence>
<dbReference type="NCBIfam" id="TIGR02968">
    <property type="entry name" value="succ_dehyd_anc"/>
    <property type="match status" value="1"/>
</dbReference>
<keyword evidence="8" id="KW-0816">Tricarboxylic acid cycle</keyword>
<dbReference type="GO" id="GO:0016020">
    <property type="term" value="C:membrane"/>
    <property type="evidence" value="ECO:0007669"/>
    <property type="project" value="UniProtKB-SubCell"/>
</dbReference>
<dbReference type="UniPathway" id="UPA00223"/>
<keyword evidence="7" id="KW-0813">Transport</keyword>
<feature type="transmembrane region" description="Helical" evidence="16">
    <location>
        <begin position="46"/>
        <end position="69"/>
    </location>
</feature>
<evidence type="ECO:0000256" key="7">
    <source>
        <dbReference type="ARBA" id="ARBA00022448"/>
    </source>
</evidence>
<evidence type="ECO:0000256" key="13">
    <source>
        <dbReference type="ARBA" id="ARBA00022989"/>
    </source>
</evidence>
<dbReference type="InterPro" id="IPR000701">
    <property type="entry name" value="SuccDH_FuR_B_TM-su"/>
</dbReference>
<evidence type="ECO:0000256" key="14">
    <source>
        <dbReference type="ARBA" id="ARBA00023004"/>
    </source>
</evidence>
<reference evidence="17 18" key="1">
    <citation type="submission" date="2012-11" db="EMBL/GenBank/DDBJ databases">
        <title>Whole genome sequence of Acidisphaera rubrifaciens HS-AP3.</title>
        <authorList>
            <person name="Azuma Y."/>
            <person name="Higashiura N."/>
            <person name="Hirakawa H."/>
            <person name="Matsushita K."/>
        </authorList>
    </citation>
    <scope>NUCLEOTIDE SEQUENCE [LARGE SCALE GENOMIC DNA]</scope>
    <source>
        <strain evidence="17 18">HS-AP3</strain>
    </source>
</reference>
<dbReference type="CDD" id="cd03495">
    <property type="entry name" value="SQR_TypeC_SdhD_like"/>
    <property type="match status" value="1"/>
</dbReference>
<comment type="subcellular location">
    <subcellularLocation>
        <location evidence="3">Membrane</location>
        <topology evidence="3">Multi-pass membrane protein</topology>
    </subcellularLocation>
</comment>
<comment type="subunit">
    <text evidence="5">Part of an enzyme complex containing four subunits: a flavoprotein, an iron-sulfur protein, plus two membrane-anchoring proteins, SdhC and SdhD.</text>
</comment>
<accession>A0A0D6P4G3</accession>
<dbReference type="GO" id="GO:0020037">
    <property type="term" value="F:heme binding"/>
    <property type="evidence" value="ECO:0007669"/>
    <property type="project" value="InterPro"/>
</dbReference>